<dbReference type="EMBL" id="QEAN01000041">
    <property type="protein sequence ID" value="TPX52239.1"/>
    <property type="molecule type" value="Genomic_DNA"/>
</dbReference>
<accession>A0A507DKK6</accession>
<evidence type="ECO:0000313" key="4">
    <source>
        <dbReference type="Proteomes" id="UP000317494"/>
    </source>
</evidence>
<feature type="transmembrane region" description="Helical" evidence="2">
    <location>
        <begin position="6"/>
        <end position="30"/>
    </location>
</feature>
<feature type="compositionally biased region" description="Polar residues" evidence="1">
    <location>
        <begin position="500"/>
        <end position="513"/>
    </location>
</feature>
<keyword evidence="2" id="KW-1133">Transmembrane helix</keyword>
<reference evidence="3 4" key="1">
    <citation type="journal article" date="2019" name="Sci. Rep.">
        <title>Comparative genomics of chytrid fungi reveal insights into the obligate biotrophic and pathogenic lifestyle of Synchytrium endobioticum.</title>
        <authorList>
            <person name="van de Vossenberg B.T.L.H."/>
            <person name="Warris S."/>
            <person name="Nguyen H.D.T."/>
            <person name="van Gent-Pelzer M.P.E."/>
            <person name="Joly D.L."/>
            <person name="van de Geest H.C."/>
            <person name="Bonants P.J.M."/>
            <person name="Smith D.S."/>
            <person name="Levesque C.A."/>
            <person name="van der Lee T.A.J."/>
        </authorList>
    </citation>
    <scope>NUCLEOTIDE SEQUENCE [LARGE SCALE GENOMIC DNA]</scope>
    <source>
        <strain evidence="3 4">MB42</strain>
    </source>
</reference>
<evidence type="ECO:0000313" key="3">
    <source>
        <dbReference type="EMBL" id="TPX52239.1"/>
    </source>
</evidence>
<dbReference type="VEuPathDB" id="FungiDB:SeMB42_g01574"/>
<protein>
    <recommendedName>
        <fullName evidence="5">DUF4203 domain-containing protein</fullName>
    </recommendedName>
</protein>
<keyword evidence="2" id="KW-0812">Transmembrane</keyword>
<dbReference type="Proteomes" id="UP000317494">
    <property type="component" value="Unassembled WGS sequence"/>
</dbReference>
<evidence type="ECO:0008006" key="5">
    <source>
        <dbReference type="Google" id="ProtNLM"/>
    </source>
</evidence>
<keyword evidence="4" id="KW-1185">Reference proteome</keyword>
<feature type="transmembrane region" description="Helical" evidence="2">
    <location>
        <begin position="37"/>
        <end position="59"/>
    </location>
</feature>
<comment type="caution">
    <text evidence="3">The sequence shown here is derived from an EMBL/GenBank/DDBJ whole genome shotgun (WGS) entry which is preliminary data.</text>
</comment>
<name>A0A507DKK6_9FUNG</name>
<feature type="region of interest" description="Disordered" evidence="1">
    <location>
        <begin position="334"/>
        <end position="376"/>
    </location>
</feature>
<feature type="region of interest" description="Disordered" evidence="1">
    <location>
        <begin position="496"/>
        <end position="535"/>
    </location>
</feature>
<proteinExistence type="predicted"/>
<organism evidence="3 4">
    <name type="scientific">Synchytrium endobioticum</name>
    <dbReference type="NCBI Taxonomy" id="286115"/>
    <lineage>
        <taxon>Eukaryota</taxon>
        <taxon>Fungi</taxon>
        <taxon>Fungi incertae sedis</taxon>
        <taxon>Chytridiomycota</taxon>
        <taxon>Chytridiomycota incertae sedis</taxon>
        <taxon>Chytridiomycetes</taxon>
        <taxon>Synchytriales</taxon>
        <taxon>Synchytriaceae</taxon>
        <taxon>Synchytrium</taxon>
    </lineage>
</organism>
<dbReference type="AlphaFoldDB" id="A0A507DKK6"/>
<keyword evidence="2" id="KW-0472">Membrane</keyword>
<sequence>MFGERLDLPIFSFGLIASTIVGLEVLGLLLCRVASTFGLVIILISSLLPGGFLPFLVIAHPLHNVSDTTHKSSFAHDDWNVPKGQKSLQVGYELIIIVGTVAALIFILAVAGGTYDGRRRRKKEEAQQRLHYYRARLIEMLRTGPPQADLENMHTRSWPPATITMFEGDRVTRSAEPRKVSWDHVWESATTHMDLGHPTDLDLEGQYSNRKKTRSFSIKRIREVVPDHLKRTASIFGGKSASPAAFLEGNSSISDLDLENAPAVPLVPEKFKQSTLPNLDHDQIGMPSLAMDFTTSPIVVLANVRFPSRNPSVRSIRSVKTPIHTMLAHAAMAAQSEKMKTETIQEEVDSYGESTSCDPPSPSRRSTFKQDGGSIPPMPVLDDRAKLHEHYITTTLQSASDANGSHVARSESGSQKPAIGSESLQAKVAAAPATPFPQAPVLPNHSSLHANKMSIKAVENDPVRALAAALYGDHAISHHQQAVIASLHVTGGKTAGRLSLPSTAPSRNGSQRAKPTVVVPESGRRGRGGIDPNLATDIIRGKNKEHPLVLGLTSPTLSDVSYMEEDYD</sequence>
<gene>
    <name evidence="3" type="ORF">SeMB42_g01574</name>
</gene>
<evidence type="ECO:0000256" key="1">
    <source>
        <dbReference type="SAM" id="MobiDB-lite"/>
    </source>
</evidence>
<feature type="transmembrane region" description="Helical" evidence="2">
    <location>
        <begin position="94"/>
        <end position="115"/>
    </location>
</feature>
<evidence type="ECO:0000256" key="2">
    <source>
        <dbReference type="SAM" id="Phobius"/>
    </source>
</evidence>
<feature type="region of interest" description="Disordered" evidence="1">
    <location>
        <begin position="398"/>
        <end position="417"/>
    </location>
</feature>